<dbReference type="Gene3D" id="1.10.472.150">
    <property type="entry name" value="Glucose-regulated metallo-peptidase M90, N-terminal domain"/>
    <property type="match status" value="1"/>
</dbReference>
<gene>
    <name evidence="1" type="ORF">BST97_07630</name>
</gene>
<name>A0A1W6MJY7_9FLAO</name>
<accession>A0A1W6MJY7</accession>
<dbReference type="GO" id="GO:0008237">
    <property type="term" value="F:metallopeptidase activity"/>
    <property type="evidence" value="ECO:0007669"/>
    <property type="project" value="InterPro"/>
</dbReference>
<dbReference type="PANTHER" id="PTHR30164">
    <property type="entry name" value="MTFA PEPTIDASE"/>
    <property type="match status" value="1"/>
</dbReference>
<dbReference type="GO" id="GO:0004177">
    <property type="term" value="F:aminopeptidase activity"/>
    <property type="evidence" value="ECO:0007669"/>
    <property type="project" value="TreeGrafter"/>
</dbReference>
<protein>
    <recommendedName>
        <fullName evidence="3">Zinc-dependent peptidase</fullName>
    </recommendedName>
</protein>
<dbReference type="PANTHER" id="PTHR30164:SF2">
    <property type="entry name" value="PROTEIN MTFA"/>
    <property type="match status" value="1"/>
</dbReference>
<dbReference type="InterPro" id="IPR042252">
    <property type="entry name" value="MtfA_N"/>
</dbReference>
<dbReference type="InterPro" id="IPR024079">
    <property type="entry name" value="MetalloPept_cat_dom_sf"/>
</dbReference>
<dbReference type="STRING" id="331648.BST97_07630"/>
<evidence type="ECO:0008006" key="3">
    <source>
        <dbReference type="Google" id="ProtNLM"/>
    </source>
</evidence>
<dbReference type="Pfam" id="PF06167">
    <property type="entry name" value="Peptidase_M90"/>
    <property type="match status" value="1"/>
</dbReference>
<dbReference type="AlphaFoldDB" id="A0A1W6MJY7"/>
<dbReference type="EMBL" id="CP019344">
    <property type="protein sequence ID" value="ARN77882.1"/>
    <property type="molecule type" value="Genomic_DNA"/>
</dbReference>
<dbReference type="CDD" id="cd20170">
    <property type="entry name" value="Peptidase_M90-like"/>
    <property type="match status" value="1"/>
</dbReference>
<dbReference type="SUPFAM" id="SSF55486">
    <property type="entry name" value="Metalloproteases ('zincins'), catalytic domain"/>
    <property type="match status" value="1"/>
</dbReference>
<reference evidence="1 2" key="1">
    <citation type="submission" date="2016-11" db="EMBL/GenBank/DDBJ databases">
        <title>Trade-off between light-utilization and light-protection in marine flavobacteria.</title>
        <authorList>
            <person name="Kumagai Y."/>
        </authorList>
    </citation>
    <scope>NUCLEOTIDE SEQUENCE [LARGE SCALE GENOMIC DNA]</scope>
    <source>
        <strain evidence="1 2">JCM 13191</strain>
    </source>
</reference>
<sequence>MKPHQKVILESYAFFAGLNVKNKKEFEHRVANFIADKDFKHRYGTPVTDEQKALISAVACRLSFGRRSYLFPTLDTILIFDQAFTSPINSNLHKGEFNPAAKVVALSWADFKEGMDITNDNLHLGIHEFTHVMHFESEQMDDIDAMRYHKYHQVILKFLMQPGTREKLDQTRFFRDYAFTNQYEFMAVLTEYFFESTEEFEQTFPDLFNAIQKALLYKKEWLFKI</sequence>
<dbReference type="GO" id="GO:0005829">
    <property type="term" value="C:cytosol"/>
    <property type="evidence" value="ECO:0007669"/>
    <property type="project" value="TreeGrafter"/>
</dbReference>
<evidence type="ECO:0000313" key="2">
    <source>
        <dbReference type="Proteomes" id="UP000193431"/>
    </source>
</evidence>
<keyword evidence="2" id="KW-1185">Reference proteome</keyword>
<dbReference type="RefSeq" id="WP_169711550.1">
    <property type="nucleotide sequence ID" value="NZ_CP019344.1"/>
</dbReference>
<proteinExistence type="predicted"/>
<dbReference type="Proteomes" id="UP000193431">
    <property type="component" value="Chromosome"/>
</dbReference>
<dbReference type="InterPro" id="IPR010384">
    <property type="entry name" value="MtfA_fam"/>
</dbReference>
<evidence type="ECO:0000313" key="1">
    <source>
        <dbReference type="EMBL" id="ARN77882.1"/>
    </source>
</evidence>
<organism evidence="1 2">
    <name type="scientific">Nonlabens spongiae</name>
    <dbReference type="NCBI Taxonomy" id="331648"/>
    <lineage>
        <taxon>Bacteria</taxon>
        <taxon>Pseudomonadati</taxon>
        <taxon>Bacteroidota</taxon>
        <taxon>Flavobacteriia</taxon>
        <taxon>Flavobacteriales</taxon>
        <taxon>Flavobacteriaceae</taxon>
        <taxon>Nonlabens</taxon>
    </lineage>
</organism>
<dbReference type="Gene3D" id="3.40.390.10">
    <property type="entry name" value="Collagenase (Catalytic Domain)"/>
    <property type="match status" value="1"/>
</dbReference>